<accession>A0A2Z3HDL7</accession>
<name>A0A2Z3HDL7_9BACT</name>
<evidence type="ECO:0000313" key="1">
    <source>
        <dbReference type="EMBL" id="AWM39784.1"/>
    </source>
</evidence>
<sequence>MSVNWYGLDFLRLTESELARNMAKAGGYFASKLRGYLNDSQSYKRTPSGGYVGLDPSVPGGFPKKLSGQLQRSITWELDRQKFVLTVGTNLKGYPKFLQLGTTVMKPRPWLSLGFDKTKDAIARIIVTGK</sequence>
<reference evidence="1 2" key="1">
    <citation type="submission" date="2018-01" db="EMBL/GenBank/DDBJ databases">
        <title>G. obscuriglobus.</title>
        <authorList>
            <person name="Franke J."/>
            <person name="Blomberg W."/>
            <person name="Selmecki A."/>
        </authorList>
    </citation>
    <scope>NUCLEOTIDE SEQUENCE [LARGE SCALE GENOMIC DNA]</scope>
    <source>
        <strain evidence="1 2">DSM 5831</strain>
    </source>
</reference>
<evidence type="ECO:0000313" key="2">
    <source>
        <dbReference type="Proteomes" id="UP000245802"/>
    </source>
</evidence>
<evidence type="ECO:0008006" key="3">
    <source>
        <dbReference type="Google" id="ProtNLM"/>
    </source>
</evidence>
<dbReference type="RefSeq" id="WP_010035133.1">
    <property type="nucleotide sequence ID" value="NZ_CP025958.1"/>
</dbReference>
<dbReference type="OrthoDB" id="886754at2"/>
<proteinExistence type="predicted"/>
<gene>
    <name evidence="1" type="ORF">C1280_24115</name>
</gene>
<keyword evidence="2" id="KW-1185">Reference proteome</keyword>
<protein>
    <recommendedName>
        <fullName evidence="3">HK97 gp10 family phage protein</fullName>
    </recommendedName>
</protein>
<organism evidence="1 2">
    <name type="scientific">Gemmata obscuriglobus</name>
    <dbReference type="NCBI Taxonomy" id="114"/>
    <lineage>
        <taxon>Bacteria</taxon>
        <taxon>Pseudomonadati</taxon>
        <taxon>Planctomycetota</taxon>
        <taxon>Planctomycetia</taxon>
        <taxon>Gemmatales</taxon>
        <taxon>Gemmataceae</taxon>
        <taxon>Gemmata</taxon>
    </lineage>
</organism>
<dbReference type="EMBL" id="CP025958">
    <property type="protein sequence ID" value="AWM39784.1"/>
    <property type="molecule type" value="Genomic_DNA"/>
</dbReference>
<dbReference type="AlphaFoldDB" id="A0A2Z3HDL7"/>
<dbReference type="KEGG" id="gog:C1280_24115"/>
<dbReference type="Proteomes" id="UP000245802">
    <property type="component" value="Chromosome"/>
</dbReference>